<reference evidence="1" key="1">
    <citation type="submission" date="2018-02" db="EMBL/GenBank/DDBJ databases">
        <title>Rhizophora mucronata_Transcriptome.</title>
        <authorList>
            <person name="Meera S.P."/>
            <person name="Sreeshan A."/>
            <person name="Augustine A."/>
        </authorList>
    </citation>
    <scope>NUCLEOTIDE SEQUENCE</scope>
    <source>
        <tissue evidence="1">Leaf</tissue>
    </source>
</reference>
<proteinExistence type="predicted"/>
<evidence type="ECO:0000313" key="1">
    <source>
        <dbReference type="EMBL" id="MBX27401.1"/>
    </source>
</evidence>
<protein>
    <submittedName>
        <fullName evidence="1">Uncharacterized protein</fullName>
    </submittedName>
</protein>
<organism evidence="1">
    <name type="scientific">Rhizophora mucronata</name>
    <name type="common">Asiatic mangrove</name>
    <dbReference type="NCBI Taxonomy" id="61149"/>
    <lineage>
        <taxon>Eukaryota</taxon>
        <taxon>Viridiplantae</taxon>
        <taxon>Streptophyta</taxon>
        <taxon>Embryophyta</taxon>
        <taxon>Tracheophyta</taxon>
        <taxon>Spermatophyta</taxon>
        <taxon>Magnoliopsida</taxon>
        <taxon>eudicotyledons</taxon>
        <taxon>Gunneridae</taxon>
        <taxon>Pentapetalae</taxon>
        <taxon>rosids</taxon>
        <taxon>fabids</taxon>
        <taxon>Malpighiales</taxon>
        <taxon>Rhizophoraceae</taxon>
        <taxon>Rhizophora</taxon>
    </lineage>
</organism>
<name>A0A2P2MB24_RHIMU</name>
<dbReference type="EMBL" id="GGEC01046917">
    <property type="protein sequence ID" value="MBX27401.1"/>
    <property type="molecule type" value="Transcribed_RNA"/>
</dbReference>
<dbReference type="AlphaFoldDB" id="A0A2P2MB24"/>
<sequence>MTTSSRDHCFLCVGAADIAAHTLFYSGPTGSLVRVCLFLHYVNITILKRKFI</sequence>
<accession>A0A2P2MB24</accession>